<dbReference type="Proteomes" id="UP000318815">
    <property type="component" value="Unassembled WGS sequence"/>
</dbReference>
<dbReference type="Pfam" id="PF14903">
    <property type="entry name" value="WG_beta_rep"/>
    <property type="match status" value="4"/>
</dbReference>
<dbReference type="RefSeq" id="WP_146304888.1">
    <property type="nucleotide sequence ID" value="NZ_VOHS01000007.1"/>
</dbReference>
<comment type="caution">
    <text evidence="1">The sequence shown here is derived from an EMBL/GenBank/DDBJ whole genome shotgun (WGS) entry which is preliminary data.</text>
</comment>
<protein>
    <submittedName>
        <fullName evidence="1">WG repeat-containing protein</fullName>
    </submittedName>
</protein>
<dbReference type="OrthoDB" id="2485468at2"/>
<proteinExistence type="predicted"/>
<dbReference type="EMBL" id="VOHS01000007">
    <property type="protein sequence ID" value="TWW00726.1"/>
    <property type="molecule type" value="Genomic_DNA"/>
</dbReference>
<reference evidence="1 2" key="1">
    <citation type="submission" date="2019-08" db="EMBL/GenBank/DDBJ databases">
        <title>Whole genome sequencing of chitin degrading bacteria Chitinophaga pinensis YS16.</title>
        <authorList>
            <person name="Singh R.P."/>
            <person name="Manchanda G."/>
            <person name="Maurya I.K."/>
            <person name="Joshi N.K."/>
            <person name="Srivastava A.K."/>
        </authorList>
    </citation>
    <scope>NUCLEOTIDE SEQUENCE [LARGE SCALE GENOMIC DNA]</scope>
    <source>
        <strain evidence="1 2">YS-16</strain>
    </source>
</reference>
<evidence type="ECO:0000313" key="2">
    <source>
        <dbReference type="Proteomes" id="UP000318815"/>
    </source>
</evidence>
<keyword evidence="2" id="KW-1185">Reference proteome</keyword>
<accession>A0A5C6LZ76</accession>
<dbReference type="PANTHER" id="PTHR37841">
    <property type="entry name" value="GLR2918 PROTEIN"/>
    <property type="match status" value="1"/>
</dbReference>
<dbReference type="InterPro" id="IPR032774">
    <property type="entry name" value="WG_beta_rep"/>
</dbReference>
<evidence type="ECO:0000313" key="1">
    <source>
        <dbReference type="EMBL" id="TWW00726.1"/>
    </source>
</evidence>
<gene>
    <name evidence="1" type="ORF">FEF09_09495</name>
</gene>
<name>A0A5C6LZ76_9BACT</name>
<dbReference type="AlphaFoldDB" id="A0A5C6LZ76"/>
<organism evidence="1 2">
    <name type="scientific">Chitinophaga pinensis</name>
    <dbReference type="NCBI Taxonomy" id="79329"/>
    <lineage>
        <taxon>Bacteria</taxon>
        <taxon>Pseudomonadati</taxon>
        <taxon>Bacteroidota</taxon>
        <taxon>Chitinophagia</taxon>
        <taxon>Chitinophagales</taxon>
        <taxon>Chitinophagaceae</taxon>
        <taxon>Chitinophaga</taxon>
    </lineage>
</organism>
<dbReference type="PANTHER" id="PTHR37841:SF1">
    <property type="entry name" value="DUF3298 DOMAIN-CONTAINING PROTEIN"/>
    <property type="match status" value="1"/>
</dbReference>
<sequence length="308" mass="33870">MKKYPILLCLLFPALMGYTQRLTSADKAGDDTLSLVKIEKAGKYGFTDTSGKVVIAPVYDAIGPFQHGLALVKKGKKTGYLLPDGKTSSLKYDSAWVKEGRYHFVKLDGKVGLLDDKGKELVAPKYEEVNGIRDGYVSVKQGGKYGVINPQGKMVLKPEYERLGFVTNGTMLVYIDGKCGRADLVKGKVVMTAYEKVGPFRDGMAWVRQDKKFGFINTDGDLVIPVMYDWVGNFNEGLVAVATEKKYGFINKKNQVVIAQKYDKAYTYTKGKGMIRQNGKVGYVDMDGNETWAEAAPILPAAHGADGK</sequence>